<gene>
    <name evidence="5" type="ORF">J422_07042</name>
</gene>
<dbReference type="InterPro" id="IPR039384">
    <property type="entry name" value="HINT"/>
</dbReference>
<dbReference type="PROSITE" id="PS51084">
    <property type="entry name" value="HIT_2"/>
    <property type="match status" value="1"/>
</dbReference>
<dbReference type="InterPro" id="IPR019808">
    <property type="entry name" value="Histidine_triad_CS"/>
</dbReference>
<dbReference type="PRINTS" id="PR00332">
    <property type="entry name" value="HISTRIAD"/>
</dbReference>
<comment type="caution">
    <text evidence="5">The sequence shown here is derived from an EMBL/GenBank/DDBJ whole genome shotgun (WGS) entry which is preliminary data.</text>
</comment>
<feature type="domain" description="HIT" evidence="4">
    <location>
        <begin position="3"/>
        <end position="109"/>
    </location>
</feature>
<dbReference type="PATRIC" id="fig|1069083.5.peg.1364"/>
<dbReference type="PANTHER" id="PTHR46648">
    <property type="entry name" value="HIT FAMILY PROTEIN 1"/>
    <property type="match status" value="1"/>
</dbReference>
<feature type="active site" description="Tele-AMP-histidine intermediate" evidence="1">
    <location>
        <position position="96"/>
    </location>
</feature>
<dbReference type="InterPro" id="IPR001310">
    <property type="entry name" value="Histidine_triad_HIT"/>
</dbReference>
<dbReference type="AlphaFoldDB" id="N6UTF9"/>
<evidence type="ECO:0000256" key="3">
    <source>
        <dbReference type="PROSITE-ProRule" id="PRU00464"/>
    </source>
</evidence>
<dbReference type="GO" id="GO:0009117">
    <property type="term" value="P:nucleotide metabolic process"/>
    <property type="evidence" value="ECO:0007669"/>
    <property type="project" value="TreeGrafter"/>
</dbReference>
<evidence type="ECO:0000259" key="4">
    <source>
        <dbReference type="PROSITE" id="PS51084"/>
    </source>
</evidence>
<keyword evidence="6" id="KW-1185">Reference proteome</keyword>
<proteinExistence type="predicted"/>
<sequence length="128" mass="14866">MCIFCKIANKEIPAKIVYEDDYVVSFLDINPRSKGHTLVIPKRHYKTFDEMDDEYLCHLMKGVKETIKILKKLNFDGYNIVNNNGRAAGQEIEHVHIHIIPRYEGDEAIKFGEVKKIDLDEVYKILIG</sequence>
<dbReference type="OrthoDB" id="26806at2157"/>
<dbReference type="InterPro" id="IPR011146">
    <property type="entry name" value="HIT-like"/>
</dbReference>
<reference evidence="5 6" key="1">
    <citation type="journal article" date="2013" name="Genome Announc.">
        <title>Draft Genome Sequence of a Highly Flagellated, Fast-Swimming Archaeon, Methanocaldococcus villosus Strain KIN24-T80 (DSM 22612).</title>
        <authorList>
            <person name="Thennarasu S."/>
            <person name="Polireddy D."/>
            <person name="Antony A."/>
            <person name="Yada M.R."/>
            <person name="Algarawi S."/>
            <person name="Sivakumar N."/>
        </authorList>
    </citation>
    <scope>NUCLEOTIDE SEQUENCE [LARGE SCALE GENOMIC DNA]</scope>
    <source>
        <strain evidence="5 6">KIN24-T80</strain>
    </source>
</reference>
<protein>
    <submittedName>
        <fullName evidence="5">Histidine triad (HIT) protein</fullName>
    </submittedName>
</protein>
<evidence type="ECO:0000313" key="6">
    <source>
        <dbReference type="Proteomes" id="UP000053695"/>
    </source>
</evidence>
<evidence type="ECO:0000313" key="5">
    <source>
        <dbReference type="EMBL" id="ENN95589.1"/>
    </source>
</evidence>
<evidence type="ECO:0000256" key="2">
    <source>
        <dbReference type="PIRSR" id="PIRSR601310-3"/>
    </source>
</evidence>
<dbReference type="SUPFAM" id="SSF54197">
    <property type="entry name" value="HIT-like"/>
    <property type="match status" value="1"/>
</dbReference>
<accession>N6UTF9</accession>
<dbReference type="CDD" id="cd01277">
    <property type="entry name" value="HINT_subgroup"/>
    <property type="match status" value="1"/>
</dbReference>
<evidence type="ECO:0000256" key="1">
    <source>
        <dbReference type="PIRSR" id="PIRSR601310-1"/>
    </source>
</evidence>
<dbReference type="InterPro" id="IPR036265">
    <property type="entry name" value="HIT-like_sf"/>
</dbReference>
<dbReference type="PANTHER" id="PTHR46648:SF1">
    <property type="entry name" value="ADENOSINE 5'-MONOPHOSPHORAMIDASE HNT1"/>
    <property type="match status" value="1"/>
</dbReference>
<feature type="short sequence motif" description="Histidine triad motif" evidence="2 3">
    <location>
        <begin position="94"/>
        <end position="98"/>
    </location>
</feature>
<name>N6UTF9_9EURY</name>
<dbReference type="PROSITE" id="PS00892">
    <property type="entry name" value="HIT_1"/>
    <property type="match status" value="1"/>
</dbReference>
<dbReference type="Proteomes" id="UP000053695">
    <property type="component" value="Unassembled WGS sequence"/>
</dbReference>
<dbReference type="STRING" id="1069083.GCA_000371805_00916"/>
<dbReference type="Gene3D" id="3.30.428.10">
    <property type="entry name" value="HIT-like"/>
    <property type="match status" value="1"/>
</dbReference>
<dbReference type="EMBL" id="APMM01000068">
    <property type="protein sequence ID" value="ENN95589.1"/>
    <property type="molecule type" value="Genomic_DNA"/>
</dbReference>
<dbReference type="RefSeq" id="WP_004594744.1">
    <property type="nucleotide sequence ID" value="NZ_APMM01000068.1"/>
</dbReference>
<dbReference type="GO" id="GO:0003824">
    <property type="term" value="F:catalytic activity"/>
    <property type="evidence" value="ECO:0007669"/>
    <property type="project" value="InterPro"/>
</dbReference>
<dbReference type="Pfam" id="PF01230">
    <property type="entry name" value="HIT"/>
    <property type="match status" value="1"/>
</dbReference>
<organism evidence="5 6">
    <name type="scientific">Methanocaldococcus villosus KIN24-T80</name>
    <dbReference type="NCBI Taxonomy" id="1069083"/>
    <lineage>
        <taxon>Archaea</taxon>
        <taxon>Methanobacteriati</taxon>
        <taxon>Methanobacteriota</taxon>
        <taxon>Methanomada group</taxon>
        <taxon>Methanococci</taxon>
        <taxon>Methanococcales</taxon>
        <taxon>Methanocaldococcaceae</taxon>
        <taxon>Methanocaldococcus</taxon>
    </lineage>
</organism>